<organism evidence="1 2">
    <name type="scientific">Azospirillum oryzae</name>
    <dbReference type="NCBI Taxonomy" id="286727"/>
    <lineage>
        <taxon>Bacteria</taxon>
        <taxon>Pseudomonadati</taxon>
        <taxon>Pseudomonadota</taxon>
        <taxon>Alphaproteobacteria</taxon>
        <taxon>Rhodospirillales</taxon>
        <taxon>Azospirillaceae</taxon>
        <taxon>Azospirillum</taxon>
    </lineage>
</organism>
<sequence>MTDEEFDTDALYKLRQGIQGMEDRVRIVDTGRPGRIGAPRHRLLPVDMTEPAGAAVKIDTISRK</sequence>
<gene>
    <name evidence="1" type="ORF">HUE56_30045</name>
</gene>
<dbReference type="KEGG" id="aoz:HUE56_30045"/>
<name>A0A6N1B0J4_9PROT</name>
<dbReference type="Proteomes" id="UP000509702">
    <property type="component" value="Plasmid unnamed7"/>
</dbReference>
<evidence type="ECO:0000313" key="2">
    <source>
        <dbReference type="Proteomes" id="UP000509702"/>
    </source>
</evidence>
<keyword evidence="2" id="KW-1185">Reference proteome</keyword>
<geneLocation type="plasmid" evidence="1 2">
    <name>unnamed7</name>
</geneLocation>
<dbReference type="RefSeq" id="WP_109155045.1">
    <property type="nucleotide sequence ID" value="NZ_BSOV01000115.1"/>
</dbReference>
<protein>
    <submittedName>
        <fullName evidence="1">Uncharacterized protein</fullName>
    </submittedName>
</protein>
<accession>A0A6N1B0J4</accession>
<keyword evidence="1" id="KW-0614">Plasmid</keyword>
<dbReference type="AlphaFoldDB" id="A0A6N1B0J4"/>
<proteinExistence type="predicted"/>
<dbReference type="EMBL" id="CP054622">
    <property type="protein sequence ID" value="QKS54744.1"/>
    <property type="molecule type" value="Genomic_DNA"/>
</dbReference>
<reference evidence="1 2" key="1">
    <citation type="submission" date="2020-06" db="EMBL/GenBank/DDBJ databases">
        <title>Complete genome of Azosprillum oryzae KACC14407.</title>
        <authorList>
            <person name="Kim M."/>
            <person name="Park Y.-J."/>
            <person name="Shin J.-H."/>
        </authorList>
    </citation>
    <scope>NUCLEOTIDE SEQUENCE [LARGE SCALE GENOMIC DNA]</scope>
    <source>
        <strain evidence="1 2">KACC 14407</strain>
        <plasmid evidence="1 2">unnamed7</plasmid>
    </source>
</reference>
<evidence type="ECO:0000313" key="1">
    <source>
        <dbReference type="EMBL" id="QKS54744.1"/>
    </source>
</evidence>